<name>A0A084EG55_GLAPU</name>
<dbReference type="RefSeq" id="WP_035497322.1">
    <property type="nucleotide sequence ID" value="NZ_CBCRUP010000040.1"/>
</dbReference>
<evidence type="ECO:0000256" key="1">
    <source>
        <dbReference type="SAM" id="SignalP"/>
    </source>
</evidence>
<dbReference type="AlphaFoldDB" id="A0A084EG55"/>
<evidence type="ECO:0000313" key="4">
    <source>
        <dbReference type="Proteomes" id="UP000662736"/>
    </source>
</evidence>
<protein>
    <submittedName>
        <fullName evidence="2">Deoxyribose-phosphate aldolase</fullName>
    </submittedName>
</protein>
<reference evidence="3" key="2">
    <citation type="submission" date="2023-04" db="EMBL/GenBank/DDBJ databases">
        <title>Molecular characterization of the Integrative and Conjugative elements harboring multidrug-resistance gene from Glaesserella (Haemophilus) parasuis.</title>
        <authorList>
            <person name="Che Y."/>
            <person name="Zhou L."/>
        </authorList>
    </citation>
    <scope>NUCLEOTIDE SEQUENCE</scope>
    <source>
        <strain evidence="3">Z44</strain>
    </source>
</reference>
<evidence type="ECO:0000313" key="2">
    <source>
        <dbReference type="EMBL" id="QSX16350.1"/>
    </source>
</evidence>
<keyword evidence="1" id="KW-0732">Signal</keyword>
<dbReference type="Proteomes" id="UP001222296">
    <property type="component" value="Chromosome"/>
</dbReference>
<organism evidence="2 4">
    <name type="scientific">Glaesserella parasuis</name>
    <name type="common">Haemophilus parasuis</name>
    <dbReference type="NCBI Taxonomy" id="738"/>
    <lineage>
        <taxon>Bacteria</taxon>
        <taxon>Pseudomonadati</taxon>
        <taxon>Pseudomonadota</taxon>
        <taxon>Gammaproteobacteria</taxon>
        <taxon>Pasteurellales</taxon>
        <taxon>Pasteurellaceae</taxon>
        <taxon>Glaesserella</taxon>
    </lineage>
</organism>
<dbReference type="EMBL" id="CP071491">
    <property type="protein sequence ID" value="QSX16350.1"/>
    <property type="molecule type" value="Genomic_DNA"/>
</dbReference>
<feature type="signal peptide" evidence="1">
    <location>
        <begin position="1"/>
        <end position="18"/>
    </location>
</feature>
<reference evidence="2" key="1">
    <citation type="submission" date="2021-03" db="EMBL/GenBank/DDBJ databases">
        <title>Characterization of a novel Integrative Conjugative Element in Glaesserella parasuis.</title>
        <authorList>
            <person name="Hu G."/>
            <person name="Sun H."/>
        </authorList>
    </citation>
    <scope>NUCLEOTIDE SEQUENCE</scope>
    <source>
        <strain evidence="2">GHP1807</strain>
    </source>
</reference>
<proteinExistence type="predicted"/>
<feature type="chain" id="PRO_5015028990" evidence="1">
    <location>
        <begin position="19"/>
        <end position="86"/>
    </location>
</feature>
<dbReference type="EMBL" id="CP121769">
    <property type="protein sequence ID" value="WGE10688.1"/>
    <property type="molecule type" value="Genomic_DNA"/>
</dbReference>
<evidence type="ECO:0000313" key="3">
    <source>
        <dbReference type="EMBL" id="WGE10688.1"/>
    </source>
</evidence>
<sequence length="86" mass="9650">MKKLSSILLIGIISVACTAEKYTSEGNATIVTSEYLSFDSVKLTIKKDNGELVTINRKYDAHATVGARVHINEMNRLETIPRYEFK</sequence>
<dbReference type="PROSITE" id="PS51257">
    <property type="entry name" value="PROKAR_LIPOPROTEIN"/>
    <property type="match status" value="1"/>
</dbReference>
<gene>
    <name evidence="2" type="ORF">J1G54_08180</name>
    <name evidence="3" type="ORF">QBL01_03595</name>
</gene>
<accession>A0A084EG55</accession>
<dbReference type="Proteomes" id="UP000662736">
    <property type="component" value="Chromosome"/>
</dbReference>
<dbReference type="OrthoDB" id="5689750at2"/>